<gene>
    <name evidence="2" type="ORF">HOP52_16730</name>
</gene>
<keyword evidence="1" id="KW-0732">Signal</keyword>
<sequence>MLSLSLRGDDMKGNSRNAINLRKTMTVLCLVAASPVSLAAGPFGLEQGMKKEEIGGLEATENPLMYRATEVPVPSQHFERYSVMVGEEAGLCAVRAVTGPIETNRYGHELKNYFENLKGALTDRYGEGVSYDFLMPGSIWDESRDFMMGMVRGDRKLTSFWKGEDESLPHDLKAIMLDVNGQVK</sequence>
<feature type="signal peptide" evidence="1">
    <location>
        <begin position="1"/>
        <end position="39"/>
    </location>
</feature>
<evidence type="ECO:0000256" key="1">
    <source>
        <dbReference type="SAM" id="SignalP"/>
    </source>
</evidence>
<protein>
    <submittedName>
        <fullName evidence="2">Uncharacterized protein</fullName>
    </submittedName>
</protein>
<reference evidence="2 3" key="1">
    <citation type="submission" date="2020-05" db="EMBL/GenBank/DDBJ databases">
        <title>Comparative genomic analysis of denitrifying bacteria from Halomonas genus.</title>
        <authorList>
            <person name="Wang L."/>
            <person name="Shao Z."/>
        </authorList>
    </citation>
    <scope>NUCLEOTIDE SEQUENCE [LARGE SCALE GENOMIC DNA]</scope>
    <source>
        <strain evidence="2 3">A4</strain>
    </source>
</reference>
<dbReference type="EMBL" id="JABFUC010000015">
    <property type="protein sequence ID" value="MCG6659404.1"/>
    <property type="molecule type" value="Genomic_DNA"/>
</dbReference>
<evidence type="ECO:0000313" key="3">
    <source>
        <dbReference type="Proteomes" id="UP000814385"/>
    </source>
</evidence>
<accession>A0ABS9PC97</accession>
<comment type="caution">
    <text evidence="2">The sequence shown here is derived from an EMBL/GenBank/DDBJ whole genome shotgun (WGS) entry which is preliminary data.</text>
</comment>
<proteinExistence type="predicted"/>
<feature type="chain" id="PRO_5046899604" evidence="1">
    <location>
        <begin position="40"/>
        <end position="184"/>
    </location>
</feature>
<keyword evidence="3" id="KW-1185">Reference proteome</keyword>
<organism evidence="2 3">
    <name type="scientific">Billgrantia campisalis</name>
    <dbReference type="NCBI Taxonomy" id="74661"/>
    <lineage>
        <taxon>Bacteria</taxon>
        <taxon>Pseudomonadati</taxon>
        <taxon>Pseudomonadota</taxon>
        <taxon>Gammaproteobacteria</taxon>
        <taxon>Oceanospirillales</taxon>
        <taxon>Halomonadaceae</taxon>
        <taxon>Billgrantia</taxon>
    </lineage>
</organism>
<dbReference type="Proteomes" id="UP000814385">
    <property type="component" value="Unassembled WGS sequence"/>
</dbReference>
<name>A0ABS9PC97_9GAMM</name>
<evidence type="ECO:0000313" key="2">
    <source>
        <dbReference type="EMBL" id="MCG6659404.1"/>
    </source>
</evidence>